<comment type="caution">
    <text evidence="2">The sequence shown here is derived from an EMBL/GenBank/DDBJ whole genome shotgun (WGS) entry which is preliminary data.</text>
</comment>
<dbReference type="GO" id="GO:0005829">
    <property type="term" value="C:cytosol"/>
    <property type="evidence" value="ECO:0007669"/>
    <property type="project" value="TreeGrafter"/>
</dbReference>
<evidence type="ECO:0000313" key="3">
    <source>
        <dbReference type="Proteomes" id="UP000559256"/>
    </source>
</evidence>
<dbReference type="InterPro" id="IPR035959">
    <property type="entry name" value="RutC-like_sf"/>
</dbReference>
<dbReference type="Gene3D" id="3.30.1330.40">
    <property type="entry name" value="RutC-like"/>
    <property type="match status" value="1"/>
</dbReference>
<dbReference type="PANTHER" id="PTHR11803">
    <property type="entry name" value="2-IMINOBUTANOATE/2-IMINOPROPANOATE DEAMINASE RIDA"/>
    <property type="match status" value="1"/>
</dbReference>
<evidence type="ECO:0000256" key="1">
    <source>
        <dbReference type="ARBA" id="ARBA00010552"/>
    </source>
</evidence>
<dbReference type="OrthoDB" id="309640at2759"/>
<reference evidence="2 3" key="1">
    <citation type="journal article" date="2020" name="ISME J.">
        <title>Uncovering the hidden diversity of litter-decomposition mechanisms in mushroom-forming fungi.</title>
        <authorList>
            <person name="Floudas D."/>
            <person name="Bentzer J."/>
            <person name="Ahren D."/>
            <person name="Johansson T."/>
            <person name="Persson P."/>
            <person name="Tunlid A."/>
        </authorList>
    </citation>
    <scope>NUCLEOTIDE SEQUENCE [LARGE SCALE GENOMIC DNA]</scope>
    <source>
        <strain evidence="2 3">CBS 291.85</strain>
    </source>
</reference>
<dbReference type="AlphaFoldDB" id="A0A8H5CNV8"/>
<dbReference type="Proteomes" id="UP000559256">
    <property type="component" value="Unassembled WGS sequence"/>
</dbReference>
<name>A0A8H5CNV8_9AGAR</name>
<dbReference type="FunFam" id="3.30.1330.40:FF:000001">
    <property type="entry name" value="L-PSP family endoribonuclease"/>
    <property type="match status" value="1"/>
</dbReference>
<accession>A0A8H5CNV8</accession>
<sequence length="169" mass="17605">MIALIRPAAARAAPNILAAQKSLVRGLQSRPYFARTMSSITIHPSLTTVSTSNAPAAIGPYSQAIKAGNLLFCSGCIPLDPASGDIAKGIEAQATQALKNLAAVVQAGGSEMGKVVKCTVFLKDMNDFGVVNVIYEKAFGSHKPARSAVEVARLPKDVLVEVEAIASLE</sequence>
<dbReference type="CDD" id="cd00448">
    <property type="entry name" value="YjgF_YER057c_UK114_family"/>
    <property type="match status" value="1"/>
</dbReference>
<protein>
    <submittedName>
        <fullName evidence="2">Uncharacterized protein</fullName>
    </submittedName>
</protein>
<dbReference type="NCBIfam" id="TIGR00004">
    <property type="entry name" value="Rid family detoxifying hydrolase"/>
    <property type="match status" value="1"/>
</dbReference>
<dbReference type="PANTHER" id="PTHR11803:SF58">
    <property type="entry name" value="PROTEIN HMF1-RELATED"/>
    <property type="match status" value="1"/>
</dbReference>
<evidence type="ECO:0000313" key="2">
    <source>
        <dbReference type="EMBL" id="KAF5345185.1"/>
    </source>
</evidence>
<dbReference type="EMBL" id="JAACJM010000114">
    <property type="protein sequence ID" value="KAF5345185.1"/>
    <property type="molecule type" value="Genomic_DNA"/>
</dbReference>
<dbReference type="InterPro" id="IPR006056">
    <property type="entry name" value="RidA"/>
</dbReference>
<organism evidence="2 3">
    <name type="scientific">Tetrapyrgos nigripes</name>
    <dbReference type="NCBI Taxonomy" id="182062"/>
    <lineage>
        <taxon>Eukaryota</taxon>
        <taxon>Fungi</taxon>
        <taxon>Dikarya</taxon>
        <taxon>Basidiomycota</taxon>
        <taxon>Agaricomycotina</taxon>
        <taxon>Agaricomycetes</taxon>
        <taxon>Agaricomycetidae</taxon>
        <taxon>Agaricales</taxon>
        <taxon>Marasmiineae</taxon>
        <taxon>Marasmiaceae</taxon>
        <taxon>Tetrapyrgos</taxon>
    </lineage>
</organism>
<dbReference type="InterPro" id="IPR006175">
    <property type="entry name" value="YjgF/YER057c/UK114"/>
</dbReference>
<dbReference type="GO" id="GO:0019239">
    <property type="term" value="F:deaminase activity"/>
    <property type="evidence" value="ECO:0007669"/>
    <property type="project" value="TreeGrafter"/>
</dbReference>
<comment type="similarity">
    <text evidence="1">Belongs to the RutC family.</text>
</comment>
<gene>
    <name evidence="2" type="ORF">D9758_009706</name>
</gene>
<keyword evidence="3" id="KW-1185">Reference proteome</keyword>
<dbReference type="Pfam" id="PF01042">
    <property type="entry name" value="Ribonuc_L-PSP"/>
    <property type="match status" value="1"/>
</dbReference>
<proteinExistence type="inferred from homology"/>
<dbReference type="SUPFAM" id="SSF55298">
    <property type="entry name" value="YjgF-like"/>
    <property type="match status" value="1"/>
</dbReference>